<keyword evidence="1" id="KW-0863">Zinc-finger</keyword>
<dbReference type="InterPro" id="IPR013087">
    <property type="entry name" value="Znf_C2H2_type"/>
</dbReference>
<dbReference type="Proteomes" id="UP000887572">
    <property type="component" value="Unplaced"/>
</dbReference>
<keyword evidence="1" id="KW-0862">Zinc</keyword>
<feature type="region of interest" description="Disordered" evidence="2">
    <location>
        <begin position="251"/>
        <end position="281"/>
    </location>
</feature>
<dbReference type="PROSITE" id="PS50157">
    <property type="entry name" value="ZINC_FINGER_C2H2_2"/>
    <property type="match status" value="1"/>
</dbReference>
<dbReference type="WBParaSite" id="Gr19_v10_g629.t1">
    <property type="protein sequence ID" value="Gr19_v10_g629.t1"/>
    <property type="gene ID" value="Gr19_v10_g629"/>
</dbReference>
<sequence length="399" mass="41559">MPSSTSLEKSEEQQPHYSQQQQQQHNIMKNLFLESEQLAGNCYARPSDPCPLSSAVSVHSVCPTSTALGCSSPKVPLVKTPPALSSRAPTSYTNNDNNKAAPSEAVSLSSGTFAGPQSLLDPSSLAVSTYAATQLAAPMAAAAAAPWASSAWNWGAAAAATETAALLNGTYGTTTATTTSATEPSNGGWNGAYFGNAFGSLMSNQFGNIGTSCFPSQLQQQQQQQITLSSTESNQQNSVCTVKNSLATMASQRNNKRGVNETTERAAATAPSAVTTTSISGCTSRHQMSLSLNSSGSTTAALGNGRLATKSSKQRPKGGGKMRRGGGNGVPGKGGGGKCECPNCKAGIYNKHNCHIAGCHKVYGKSSHLKAHLKWHVPERPTIIKKRLFDPPDSINYGD</sequence>
<reference evidence="5" key="1">
    <citation type="submission" date="2022-11" db="UniProtKB">
        <authorList>
            <consortium name="WormBaseParasite"/>
        </authorList>
    </citation>
    <scope>IDENTIFICATION</scope>
</reference>
<accession>A0A914I3L0</accession>
<keyword evidence="1" id="KW-0479">Metal-binding</keyword>
<keyword evidence="4" id="KW-1185">Reference proteome</keyword>
<proteinExistence type="predicted"/>
<name>A0A914I3L0_GLORO</name>
<feature type="region of interest" description="Disordered" evidence="2">
    <location>
        <begin position="1"/>
        <end position="25"/>
    </location>
</feature>
<evidence type="ECO:0000256" key="2">
    <source>
        <dbReference type="SAM" id="MobiDB-lite"/>
    </source>
</evidence>
<evidence type="ECO:0000256" key="1">
    <source>
        <dbReference type="PROSITE-ProRule" id="PRU00042"/>
    </source>
</evidence>
<dbReference type="PROSITE" id="PS00028">
    <property type="entry name" value="ZINC_FINGER_C2H2_1"/>
    <property type="match status" value="1"/>
</dbReference>
<feature type="compositionally biased region" description="Low complexity" evidence="2">
    <location>
        <begin position="265"/>
        <end position="277"/>
    </location>
</feature>
<feature type="compositionally biased region" description="Low complexity" evidence="2">
    <location>
        <begin position="15"/>
        <end position="24"/>
    </location>
</feature>
<feature type="region of interest" description="Disordered" evidence="2">
    <location>
        <begin position="81"/>
        <end position="104"/>
    </location>
</feature>
<dbReference type="Gene3D" id="3.30.160.60">
    <property type="entry name" value="Classic Zinc Finger"/>
    <property type="match status" value="1"/>
</dbReference>
<feature type="region of interest" description="Disordered" evidence="2">
    <location>
        <begin position="293"/>
        <end position="334"/>
    </location>
</feature>
<feature type="compositionally biased region" description="Polar residues" evidence="2">
    <location>
        <begin position="87"/>
        <end position="104"/>
    </location>
</feature>
<evidence type="ECO:0000313" key="5">
    <source>
        <dbReference type="WBParaSite" id="Gr19_v10_g629.t1"/>
    </source>
</evidence>
<evidence type="ECO:0000259" key="3">
    <source>
        <dbReference type="PROSITE" id="PS50157"/>
    </source>
</evidence>
<feature type="compositionally biased region" description="Gly residues" evidence="2">
    <location>
        <begin position="325"/>
        <end position="334"/>
    </location>
</feature>
<evidence type="ECO:0000313" key="4">
    <source>
        <dbReference type="Proteomes" id="UP000887572"/>
    </source>
</evidence>
<feature type="domain" description="C2H2-type" evidence="3">
    <location>
        <begin position="352"/>
        <end position="381"/>
    </location>
</feature>
<protein>
    <submittedName>
        <fullName evidence="5">C2H2-type domain-containing protein</fullName>
    </submittedName>
</protein>
<dbReference type="AlphaFoldDB" id="A0A914I3L0"/>
<organism evidence="4 5">
    <name type="scientific">Globodera rostochiensis</name>
    <name type="common">Golden nematode worm</name>
    <name type="synonym">Heterodera rostochiensis</name>
    <dbReference type="NCBI Taxonomy" id="31243"/>
    <lineage>
        <taxon>Eukaryota</taxon>
        <taxon>Metazoa</taxon>
        <taxon>Ecdysozoa</taxon>
        <taxon>Nematoda</taxon>
        <taxon>Chromadorea</taxon>
        <taxon>Rhabditida</taxon>
        <taxon>Tylenchina</taxon>
        <taxon>Tylenchomorpha</taxon>
        <taxon>Tylenchoidea</taxon>
        <taxon>Heteroderidae</taxon>
        <taxon>Heteroderinae</taxon>
        <taxon>Globodera</taxon>
    </lineage>
</organism>
<feature type="compositionally biased region" description="Basic residues" evidence="2">
    <location>
        <begin position="312"/>
        <end position="324"/>
    </location>
</feature>
<dbReference type="GO" id="GO:0008270">
    <property type="term" value="F:zinc ion binding"/>
    <property type="evidence" value="ECO:0007669"/>
    <property type="project" value="UniProtKB-KW"/>
</dbReference>